<geneLocation type="plasmid" evidence="2 3">
    <name>p1_LIP1512017</name>
</geneLocation>
<evidence type="ECO:0008006" key="4">
    <source>
        <dbReference type="Google" id="ProtNLM"/>
    </source>
</evidence>
<keyword evidence="2" id="KW-0614">Plasmid</keyword>
<evidence type="ECO:0000313" key="1">
    <source>
        <dbReference type="EMBL" id="UOG58825.1"/>
    </source>
</evidence>
<accession>A0AAE9GLK6</accession>
<protein>
    <recommendedName>
        <fullName evidence="4">Leucine rich repeat protein</fullName>
    </recommendedName>
</protein>
<evidence type="ECO:0000313" key="2">
    <source>
        <dbReference type="EMBL" id="UOG58853.1"/>
    </source>
</evidence>
<dbReference type="SUPFAM" id="SSF52047">
    <property type="entry name" value="RNI-like"/>
    <property type="match status" value="1"/>
</dbReference>
<dbReference type="Proteomes" id="UP000829829">
    <property type="component" value="Plasmid p1_LIP1512017"/>
</dbReference>
<dbReference type="RefSeq" id="WP_243816199.1">
    <property type="nucleotide sequence ID" value="NZ_CP091959.1"/>
</dbReference>
<evidence type="ECO:0000313" key="3">
    <source>
        <dbReference type="Proteomes" id="UP000829829"/>
    </source>
</evidence>
<dbReference type="InterPro" id="IPR032675">
    <property type="entry name" value="LRR_dom_sf"/>
</dbReference>
<dbReference type="EMBL" id="CP091959">
    <property type="protein sequence ID" value="UOG58825.1"/>
    <property type="molecule type" value="Genomic_DNA"/>
</dbReference>
<name>A0AAE9GLK6_9LEPT</name>
<gene>
    <name evidence="2" type="ORF">MAL03_20020</name>
    <name evidence="1" type="ORF">MAL03_20575</name>
</gene>
<dbReference type="Gene3D" id="3.80.10.10">
    <property type="entry name" value="Ribonuclease Inhibitor"/>
    <property type="match status" value="1"/>
</dbReference>
<dbReference type="EMBL" id="CP091959">
    <property type="protein sequence ID" value="UOG58853.1"/>
    <property type="molecule type" value="Genomic_DNA"/>
</dbReference>
<sequence length="199" mass="22498">MITQKITISILLIGAIFACEAKENQEMKGKTSTQKPVEITLENANSYFRKLTEKDGGKYDPIVNADAWEGGGYEDTDFDDEGMRFFSLFKNILIFHLERTKVTDNGIKLLIQNQKLKSLNIGSKGITNKSCEYLSQLENLEYLHFSSEASIDDGCIDSIIKMKKLKELSLGFVPFTRPGVERLRKARPNLSIDLGDVEY</sequence>
<organism evidence="2 3">
    <name type="scientific">Leptospira noguchii</name>
    <dbReference type="NCBI Taxonomy" id="28182"/>
    <lineage>
        <taxon>Bacteria</taxon>
        <taxon>Pseudomonadati</taxon>
        <taxon>Spirochaetota</taxon>
        <taxon>Spirochaetia</taxon>
        <taxon>Leptospirales</taxon>
        <taxon>Leptospiraceae</taxon>
        <taxon>Leptospira</taxon>
    </lineage>
</organism>
<proteinExistence type="predicted"/>
<dbReference type="AlphaFoldDB" id="A0AAE9GLK6"/>
<reference evidence="2" key="1">
    <citation type="submission" date="2022-02" db="EMBL/GenBank/DDBJ databases">
        <title>The genetically variable rfb locus in Leptospira is a mobile cassette and a molecular signature of serovar identity.</title>
        <authorList>
            <person name="Nieves C."/>
            <person name="Vincent A.T."/>
            <person name="Zarantonelli L."/>
            <person name="Picardeau M."/>
            <person name="Veyrier F.J."/>
            <person name="Buschiazzo A."/>
        </authorList>
    </citation>
    <scope>NUCLEOTIDE SEQUENCE</scope>
    <source>
        <strain evidence="2">IP1512017</strain>
        <plasmid evidence="2">p1_LIP1512017</plasmid>
    </source>
</reference>
<dbReference type="PROSITE" id="PS51257">
    <property type="entry name" value="PROKAR_LIPOPROTEIN"/>
    <property type="match status" value="1"/>
</dbReference>